<protein>
    <submittedName>
        <fullName evidence="6">Phosphatidylglycerophosphatase and protein-tyrosine phosphatase 1</fullName>
    </submittedName>
</protein>
<accession>A0A1W0XE84</accession>
<evidence type="ECO:0000256" key="1">
    <source>
        <dbReference type="ARBA" id="ARBA00022801"/>
    </source>
</evidence>
<dbReference type="InterPro" id="IPR016130">
    <property type="entry name" value="Tyr_Pase_AS"/>
</dbReference>
<organism evidence="6 7">
    <name type="scientific">Hypsibius exemplaris</name>
    <name type="common">Freshwater tardigrade</name>
    <dbReference type="NCBI Taxonomy" id="2072580"/>
    <lineage>
        <taxon>Eukaryota</taxon>
        <taxon>Metazoa</taxon>
        <taxon>Ecdysozoa</taxon>
        <taxon>Tardigrada</taxon>
        <taxon>Eutardigrada</taxon>
        <taxon>Parachela</taxon>
        <taxon>Hypsibioidea</taxon>
        <taxon>Hypsibiidae</taxon>
        <taxon>Hypsibius</taxon>
    </lineage>
</organism>
<dbReference type="PROSITE" id="PS50054">
    <property type="entry name" value="TYR_PHOSPHATASE_DUAL"/>
    <property type="match status" value="1"/>
</dbReference>
<evidence type="ECO:0000256" key="3">
    <source>
        <dbReference type="SAM" id="SignalP"/>
    </source>
</evidence>
<dbReference type="InterPro" id="IPR042165">
    <property type="entry name" value="PTPMT1"/>
</dbReference>
<gene>
    <name evidence="6" type="ORF">BV898_00715</name>
</gene>
<dbReference type="GO" id="GO:0004721">
    <property type="term" value="F:phosphoprotein phosphatase activity"/>
    <property type="evidence" value="ECO:0007669"/>
    <property type="project" value="UniProtKB-KW"/>
</dbReference>
<keyword evidence="7" id="KW-1185">Reference proteome</keyword>
<keyword evidence="3" id="KW-0732">Signal</keyword>
<feature type="domain" description="Tyrosine specific protein phosphatases" evidence="5">
    <location>
        <begin position="99"/>
        <end position="164"/>
    </location>
</feature>
<dbReference type="PANTHER" id="PTHR46712">
    <property type="entry name" value="PHOSPHATIDYLGLYCEROPHOSPHATASE AND PROTEIN-TYROSINE PHOSPHATASE 1"/>
    <property type="match status" value="1"/>
</dbReference>
<sequence>MTLLDKLLFVPSMLLTIMSDDNWYDRIDNCVIIGALPFRSTIDKLIAEHNIKGILSMNQKFEINSLWYPTANEMQSKGVAFMQLPVEDYVGHATWTQAQQGLNFIDRFCAINGTVYVHCKAGKYRSALMTATYLMHKYNITPIEAESRLKSHRKQIWLHDAETAVLQTFYDRLNPGQSRLTTPETIRM</sequence>
<comment type="caution">
    <text evidence="6">The sequence shown here is derived from an EMBL/GenBank/DDBJ whole genome shotgun (WGS) entry which is preliminary data.</text>
</comment>
<dbReference type="EMBL" id="MTYJ01000002">
    <property type="protein sequence ID" value="OQV25790.1"/>
    <property type="molecule type" value="Genomic_DNA"/>
</dbReference>
<evidence type="ECO:0000313" key="7">
    <source>
        <dbReference type="Proteomes" id="UP000192578"/>
    </source>
</evidence>
<dbReference type="GO" id="GO:0004439">
    <property type="term" value="F:phosphatidylinositol-4,5-bisphosphate 5-phosphatase activity"/>
    <property type="evidence" value="ECO:0007669"/>
    <property type="project" value="TreeGrafter"/>
</dbReference>
<dbReference type="Pfam" id="PF00782">
    <property type="entry name" value="DSPc"/>
    <property type="match status" value="1"/>
</dbReference>
<evidence type="ECO:0000313" key="6">
    <source>
        <dbReference type="EMBL" id="OQV25790.1"/>
    </source>
</evidence>
<dbReference type="Gene3D" id="3.90.190.10">
    <property type="entry name" value="Protein tyrosine phosphatase superfamily"/>
    <property type="match status" value="1"/>
</dbReference>
<dbReference type="InterPro" id="IPR000387">
    <property type="entry name" value="Tyr_Pase_dom"/>
</dbReference>
<dbReference type="GO" id="GO:0008962">
    <property type="term" value="F:phosphatidylglycerophosphatase activity"/>
    <property type="evidence" value="ECO:0007669"/>
    <property type="project" value="TreeGrafter"/>
</dbReference>
<dbReference type="PANTHER" id="PTHR46712:SF1">
    <property type="entry name" value="PHOSPHATIDYLGLYCEROPHOSPHATASE AND PROTEIN-TYROSINE PHOSPHATASE 1"/>
    <property type="match status" value="1"/>
</dbReference>
<feature type="signal peptide" evidence="3">
    <location>
        <begin position="1"/>
        <end position="19"/>
    </location>
</feature>
<feature type="domain" description="Tyrosine-protein phosphatase" evidence="4">
    <location>
        <begin position="23"/>
        <end position="175"/>
    </location>
</feature>
<dbReference type="InterPro" id="IPR020422">
    <property type="entry name" value="TYR_PHOSPHATASE_DUAL_dom"/>
</dbReference>
<feature type="chain" id="PRO_5012484066" evidence="3">
    <location>
        <begin position="20"/>
        <end position="188"/>
    </location>
</feature>
<evidence type="ECO:0000259" key="5">
    <source>
        <dbReference type="PROSITE" id="PS50056"/>
    </source>
</evidence>
<dbReference type="InterPro" id="IPR000340">
    <property type="entry name" value="Dual-sp_phosphatase_cat-dom"/>
</dbReference>
<dbReference type="PROSITE" id="PS00383">
    <property type="entry name" value="TYR_PHOSPHATASE_1"/>
    <property type="match status" value="1"/>
</dbReference>
<dbReference type="AlphaFoldDB" id="A0A1W0XE84"/>
<reference evidence="7" key="1">
    <citation type="submission" date="2017-01" db="EMBL/GenBank/DDBJ databases">
        <title>Comparative genomics of anhydrobiosis in the tardigrade Hypsibius dujardini.</title>
        <authorList>
            <person name="Yoshida Y."/>
            <person name="Koutsovoulos G."/>
            <person name="Laetsch D."/>
            <person name="Stevens L."/>
            <person name="Kumar S."/>
            <person name="Horikawa D."/>
            <person name="Ishino K."/>
            <person name="Komine S."/>
            <person name="Tomita M."/>
            <person name="Blaxter M."/>
            <person name="Arakawa K."/>
        </authorList>
    </citation>
    <scope>NUCLEOTIDE SEQUENCE [LARGE SCALE GENOMIC DNA]</scope>
    <source>
        <strain evidence="7">Z151</strain>
    </source>
</reference>
<dbReference type="SMART" id="SM00195">
    <property type="entry name" value="DSPc"/>
    <property type="match status" value="1"/>
</dbReference>
<dbReference type="OrthoDB" id="273181at2759"/>
<name>A0A1W0XE84_HYPEX</name>
<proteinExistence type="predicted"/>
<dbReference type="InterPro" id="IPR029021">
    <property type="entry name" value="Prot-tyrosine_phosphatase-like"/>
</dbReference>
<evidence type="ECO:0000259" key="4">
    <source>
        <dbReference type="PROSITE" id="PS50054"/>
    </source>
</evidence>
<keyword evidence="1" id="KW-0378">Hydrolase</keyword>
<dbReference type="SUPFAM" id="SSF52799">
    <property type="entry name" value="(Phosphotyrosine protein) phosphatases II"/>
    <property type="match status" value="1"/>
</dbReference>
<evidence type="ECO:0000256" key="2">
    <source>
        <dbReference type="ARBA" id="ARBA00022912"/>
    </source>
</evidence>
<dbReference type="Proteomes" id="UP000192578">
    <property type="component" value="Unassembled WGS sequence"/>
</dbReference>
<keyword evidence="2" id="KW-0904">Protein phosphatase</keyword>
<dbReference type="PROSITE" id="PS50056">
    <property type="entry name" value="TYR_PHOSPHATASE_2"/>
    <property type="match status" value="1"/>
</dbReference>